<dbReference type="AlphaFoldDB" id="A0A6J6SHC0"/>
<organism evidence="1">
    <name type="scientific">freshwater metagenome</name>
    <dbReference type="NCBI Taxonomy" id="449393"/>
    <lineage>
        <taxon>unclassified sequences</taxon>
        <taxon>metagenomes</taxon>
        <taxon>ecological metagenomes</taxon>
    </lineage>
</organism>
<dbReference type="Pfam" id="PF22091">
    <property type="entry name" value="DUF6941"/>
    <property type="match status" value="1"/>
</dbReference>
<evidence type="ECO:0000313" key="3">
    <source>
        <dbReference type="EMBL" id="CAB4890476.1"/>
    </source>
</evidence>
<evidence type="ECO:0000313" key="2">
    <source>
        <dbReference type="EMBL" id="CAB4832960.1"/>
    </source>
</evidence>
<protein>
    <submittedName>
        <fullName evidence="1">Unannotated protein</fullName>
    </submittedName>
</protein>
<dbReference type="EMBL" id="CAFABA010000071">
    <property type="protein sequence ID" value="CAB4832960.1"/>
    <property type="molecule type" value="Genomic_DNA"/>
</dbReference>
<dbReference type="EMBL" id="CAEZYR010000018">
    <property type="protein sequence ID" value="CAB4734336.1"/>
    <property type="molecule type" value="Genomic_DNA"/>
</dbReference>
<reference evidence="1" key="1">
    <citation type="submission" date="2020-05" db="EMBL/GenBank/DDBJ databases">
        <authorList>
            <person name="Chiriac C."/>
            <person name="Salcher M."/>
            <person name="Ghai R."/>
            <person name="Kavagutti S V."/>
        </authorList>
    </citation>
    <scope>NUCLEOTIDE SEQUENCE</scope>
</reference>
<dbReference type="InterPro" id="IPR054221">
    <property type="entry name" value="DUF6941"/>
</dbReference>
<proteinExistence type="predicted"/>
<dbReference type="EMBL" id="CAFBMH010000004">
    <property type="protein sequence ID" value="CAB4890476.1"/>
    <property type="molecule type" value="Genomic_DNA"/>
</dbReference>
<evidence type="ECO:0000313" key="1">
    <source>
        <dbReference type="EMBL" id="CAB4734336.1"/>
    </source>
</evidence>
<accession>A0A6J6SHC0</accession>
<gene>
    <name evidence="1" type="ORF">UFOPK2754_00706</name>
    <name evidence="2" type="ORF">UFOPK3139_01733</name>
    <name evidence="3" type="ORF">UFOPK3543_00219</name>
</gene>
<name>A0A6J6SHC0_9ZZZZ</name>
<sequence length="155" mass="16738">MARVSDPTTTFPREILEPSDVSVTMLLADAAQVADGKLFILGGGLNAVGPRPQPLAIALLLSVPWDRANISHQWSIELLDEDGHPVPNAQDPVAVRGRFEAGQPAGLQPGTPLGVPLAINFATLPVKPGSSYIWQLLIEDRARPEWRVRFHVRAG</sequence>